<evidence type="ECO:0000313" key="2">
    <source>
        <dbReference type="Proteomes" id="UP001530293"/>
    </source>
</evidence>
<organism evidence="1 2">
    <name type="scientific">Discostella pseudostelligera</name>
    <dbReference type="NCBI Taxonomy" id="259834"/>
    <lineage>
        <taxon>Eukaryota</taxon>
        <taxon>Sar</taxon>
        <taxon>Stramenopiles</taxon>
        <taxon>Ochrophyta</taxon>
        <taxon>Bacillariophyta</taxon>
        <taxon>Coscinodiscophyceae</taxon>
        <taxon>Thalassiosirophycidae</taxon>
        <taxon>Stephanodiscales</taxon>
        <taxon>Stephanodiscaceae</taxon>
        <taxon>Discostella</taxon>
    </lineage>
</organism>
<name>A0ABD3LZD4_9STRA</name>
<reference evidence="1 2" key="1">
    <citation type="submission" date="2024-10" db="EMBL/GenBank/DDBJ databases">
        <title>Updated reference genomes for cyclostephanoid diatoms.</title>
        <authorList>
            <person name="Roberts W.R."/>
            <person name="Alverson A.J."/>
        </authorList>
    </citation>
    <scope>NUCLEOTIDE SEQUENCE [LARGE SCALE GENOMIC DNA]</scope>
    <source>
        <strain evidence="1 2">AJA232-27</strain>
    </source>
</reference>
<comment type="caution">
    <text evidence="1">The sequence shown here is derived from an EMBL/GenBank/DDBJ whole genome shotgun (WGS) entry which is preliminary data.</text>
</comment>
<dbReference type="AlphaFoldDB" id="A0ABD3LZD4"/>
<evidence type="ECO:0000313" key="1">
    <source>
        <dbReference type="EMBL" id="KAL3756838.1"/>
    </source>
</evidence>
<accession>A0ABD3LZD4</accession>
<proteinExistence type="predicted"/>
<sequence>MTMIAAIMAPRRSAPLAASTTIILIFLFTRIAVLCHGFSSFASNHLPQHDRGVRYCSRAVSVATSAPAATATATIMMTPTKTALSMGLVDYFREKFLDSRDGDFIPLEQSDDTAFGPGPLILMYAIPNSIGDEELHDMVQDGMPQRVVVREGGGSSSSIVIIRRISGIDENGSGGDEELLDASVGEALNKVMGESMQSSSIRSTAKYPGDMIVVSSPEQVGPCPVLYFSGVSNTEMMETYRIIANEIYQETNGLHWPACAKVVRPAMEKSLRQVLSEISSDHADAMKMRREDAEIYYLERSIEEVFPIFNVDNSAQLIAWSRY</sequence>
<keyword evidence="2" id="KW-1185">Reference proteome</keyword>
<dbReference type="Proteomes" id="UP001530293">
    <property type="component" value="Unassembled WGS sequence"/>
</dbReference>
<protein>
    <submittedName>
        <fullName evidence="1">Uncharacterized protein</fullName>
    </submittedName>
</protein>
<dbReference type="EMBL" id="JALLBG020000288">
    <property type="protein sequence ID" value="KAL3756838.1"/>
    <property type="molecule type" value="Genomic_DNA"/>
</dbReference>
<gene>
    <name evidence="1" type="ORF">ACHAWU_005100</name>
</gene>